<dbReference type="CDD" id="cd08073">
    <property type="entry name" value="MPN_NLPC_P60"/>
    <property type="match status" value="1"/>
</dbReference>
<name>A0ABX4FRR7_9GAMM</name>
<comment type="caution">
    <text evidence="8">The sequence shown here is derived from an EMBL/GenBank/DDBJ whole genome shotgun (WGS) entry which is preliminary data.</text>
</comment>
<dbReference type="InterPro" id="IPR051929">
    <property type="entry name" value="VirAsm_ModProt"/>
</dbReference>
<keyword evidence="5" id="KW-0482">Metalloprotease</keyword>
<dbReference type="GO" id="GO:0016787">
    <property type="term" value="F:hydrolase activity"/>
    <property type="evidence" value="ECO:0007669"/>
    <property type="project" value="UniProtKB-KW"/>
</dbReference>
<evidence type="ECO:0000259" key="7">
    <source>
        <dbReference type="Pfam" id="PF14464"/>
    </source>
</evidence>
<dbReference type="InterPro" id="IPR028090">
    <property type="entry name" value="JAB_dom_prok"/>
</dbReference>
<feature type="region of interest" description="Disordered" evidence="6">
    <location>
        <begin position="71"/>
        <end position="92"/>
    </location>
</feature>
<sequence>MRDKIISQIREHAADDYPNEACGLIVAVRKSQRYIRCRNVHPEPAEHFQIDPSDYADAEDIGRVLAVVHSHPDATSRPSRMDSAQCDAGGLP</sequence>
<evidence type="ECO:0000256" key="6">
    <source>
        <dbReference type="SAM" id="MobiDB-lite"/>
    </source>
</evidence>
<keyword evidence="4" id="KW-0862">Zinc</keyword>
<accession>A0ABX4FRR7</accession>
<gene>
    <name evidence="8" type="ORF">ASV53_24350</name>
</gene>
<keyword evidence="9" id="KW-1185">Reference proteome</keyword>
<keyword evidence="1" id="KW-0645">Protease</keyword>
<dbReference type="SUPFAM" id="SSF102712">
    <property type="entry name" value="JAB1/MPN domain"/>
    <property type="match status" value="1"/>
</dbReference>
<proteinExistence type="predicted"/>
<evidence type="ECO:0000256" key="4">
    <source>
        <dbReference type="ARBA" id="ARBA00022833"/>
    </source>
</evidence>
<dbReference type="PANTHER" id="PTHR34858:SF1">
    <property type="entry name" value="CYSO-CYSTEINE PEPTIDASE"/>
    <property type="match status" value="1"/>
</dbReference>
<organism evidence="8 9">
    <name type="scientific">Photobacterium sanguinicancri</name>
    <dbReference type="NCBI Taxonomy" id="875932"/>
    <lineage>
        <taxon>Bacteria</taxon>
        <taxon>Pseudomonadati</taxon>
        <taxon>Pseudomonadota</taxon>
        <taxon>Gammaproteobacteria</taxon>
        <taxon>Vibrionales</taxon>
        <taxon>Vibrionaceae</taxon>
        <taxon>Photobacterium</taxon>
    </lineage>
</organism>
<keyword evidence="2" id="KW-0479">Metal-binding</keyword>
<dbReference type="Pfam" id="PF14464">
    <property type="entry name" value="Prok-JAB"/>
    <property type="match status" value="1"/>
</dbReference>
<evidence type="ECO:0000313" key="8">
    <source>
        <dbReference type="EMBL" id="OZS41325.1"/>
    </source>
</evidence>
<evidence type="ECO:0000313" key="9">
    <source>
        <dbReference type="Proteomes" id="UP000215999"/>
    </source>
</evidence>
<evidence type="ECO:0000256" key="2">
    <source>
        <dbReference type="ARBA" id="ARBA00022723"/>
    </source>
</evidence>
<dbReference type="Gene3D" id="3.40.140.10">
    <property type="entry name" value="Cytidine Deaminase, domain 2"/>
    <property type="match status" value="1"/>
</dbReference>
<dbReference type="Proteomes" id="UP000215999">
    <property type="component" value="Unassembled WGS sequence"/>
</dbReference>
<evidence type="ECO:0000256" key="1">
    <source>
        <dbReference type="ARBA" id="ARBA00022670"/>
    </source>
</evidence>
<dbReference type="PANTHER" id="PTHR34858">
    <property type="entry name" value="CYSO-CYSTEINE PEPTIDASE"/>
    <property type="match status" value="1"/>
</dbReference>
<protein>
    <submittedName>
        <fullName evidence="8">Hydrolase Nlp/P60</fullName>
    </submittedName>
</protein>
<evidence type="ECO:0000256" key="5">
    <source>
        <dbReference type="ARBA" id="ARBA00023049"/>
    </source>
</evidence>
<evidence type="ECO:0000256" key="3">
    <source>
        <dbReference type="ARBA" id="ARBA00022801"/>
    </source>
</evidence>
<dbReference type="EMBL" id="NOIF01000414">
    <property type="protein sequence ID" value="OZS41325.1"/>
    <property type="molecule type" value="Genomic_DNA"/>
</dbReference>
<keyword evidence="3 8" id="KW-0378">Hydrolase</keyword>
<feature type="domain" description="JAB" evidence="7">
    <location>
        <begin position="4"/>
        <end position="88"/>
    </location>
</feature>
<reference evidence="8 9" key="1">
    <citation type="journal article" date="2016" name="Antonie Van Leeuwenhoek">
        <title>Photobacterium sanguinicancri sp. nov. isolated from marine animals.</title>
        <authorList>
            <person name="Gomez-Gil B."/>
            <person name="Roque A."/>
            <person name="Rotllant G."/>
            <person name="Romalde J.L."/>
            <person name="Doce A."/>
            <person name="Eggermont M."/>
            <person name="Defoirdt T."/>
        </authorList>
    </citation>
    <scope>NUCLEOTIDE SEQUENCE [LARGE SCALE GENOMIC DNA]</scope>
    <source>
        <strain evidence="8 9">CAIM 1827</strain>
    </source>
</reference>
<feature type="non-terminal residue" evidence="8">
    <location>
        <position position="92"/>
    </location>
</feature>